<dbReference type="Gene3D" id="3.90.730.10">
    <property type="entry name" value="Ribonuclease T2-like"/>
    <property type="match status" value="1"/>
</dbReference>
<evidence type="ECO:0000256" key="2">
    <source>
        <dbReference type="RuleBase" id="RU004328"/>
    </source>
</evidence>
<dbReference type="PROSITE" id="PS00530">
    <property type="entry name" value="RNASE_T2_1"/>
    <property type="match status" value="1"/>
</dbReference>
<sequence>MLGMAMLAVPPAALAQARDCRVPAVLPRPAIDGPDAGQPRRDIPTGGYTLAMSWSPQYCRTRTNSPADRFQCGDGGDRFGFTLHGLWPDGRGEQWPQYCRPAALLPEKVIRANLCATPSVQLLQHEYAKHGTCMNMPPEAYFRTSTGLYGKLRFPDMATLSRQPGLNARKLAEALAAANRGTDASMWRIATTRGGWLDEVRLCLDMGLKPKRCRASEQGAKPKETVRIWRGGRR</sequence>
<dbReference type="GO" id="GO:0003723">
    <property type="term" value="F:RNA binding"/>
    <property type="evidence" value="ECO:0007669"/>
    <property type="project" value="InterPro"/>
</dbReference>
<dbReference type="InterPro" id="IPR036430">
    <property type="entry name" value="RNase_T2-like_sf"/>
</dbReference>
<dbReference type="SUPFAM" id="SSF55895">
    <property type="entry name" value="Ribonuclease Rh-like"/>
    <property type="match status" value="1"/>
</dbReference>
<organism evidence="3 4">
    <name type="scientific">Edaphosphingomonas fennica</name>
    <dbReference type="NCBI Taxonomy" id="114404"/>
    <lineage>
        <taxon>Bacteria</taxon>
        <taxon>Pseudomonadati</taxon>
        <taxon>Pseudomonadota</taxon>
        <taxon>Alphaproteobacteria</taxon>
        <taxon>Sphingomonadales</taxon>
        <taxon>Rhizorhabdaceae</taxon>
        <taxon>Edaphosphingomonas</taxon>
    </lineage>
</organism>
<comment type="similarity">
    <text evidence="1 2">Belongs to the RNase T2 family.</text>
</comment>
<dbReference type="PANTHER" id="PTHR11240">
    <property type="entry name" value="RIBONUCLEASE T2"/>
    <property type="match status" value="1"/>
</dbReference>
<dbReference type="InterPro" id="IPR018188">
    <property type="entry name" value="RNase_T2_His_AS_1"/>
</dbReference>
<dbReference type="AlphaFoldDB" id="A0A2T4HWU9"/>
<dbReference type="PANTHER" id="PTHR11240:SF22">
    <property type="entry name" value="RIBONUCLEASE T2"/>
    <property type="match status" value="1"/>
</dbReference>
<gene>
    <name evidence="3" type="ORF">CV103_11775</name>
</gene>
<proteinExistence type="inferred from homology"/>
<comment type="caution">
    <text evidence="3">The sequence shown here is derived from an EMBL/GenBank/DDBJ whole genome shotgun (WGS) entry which is preliminary data.</text>
</comment>
<dbReference type="GO" id="GO:0033897">
    <property type="term" value="F:ribonuclease T2 activity"/>
    <property type="evidence" value="ECO:0007669"/>
    <property type="project" value="InterPro"/>
</dbReference>
<dbReference type="Proteomes" id="UP000241206">
    <property type="component" value="Unassembled WGS sequence"/>
</dbReference>
<name>A0A2T4HWU9_9SPHN</name>
<dbReference type="EMBL" id="PHHF01000048">
    <property type="protein sequence ID" value="PTD20273.1"/>
    <property type="molecule type" value="Genomic_DNA"/>
</dbReference>
<dbReference type="Pfam" id="PF00445">
    <property type="entry name" value="Ribonuclease_T2"/>
    <property type="match status" value="1"/>
</dbReference>
<dbReference type="PROSITE" id="PS00531">
    <property type="entry name" value="RNASE_T2_2"/>
    <property type="match status" value="1"/>
</dbReference>
<dbReference type="InterPro" id="IPR001568">
    <property type="entry name" value="RNase_T2-like"/>
</dbReference>
<protein>
    <submittedName>
        <fullName evidence="3">Ribonuclease T</fullName>
    </submittedName>
</protein>
<dbReference type="GO" id="GO:0006401">
    <property type="term" value="P:RNA catabolic process"/>
    <property type="evidence" value="ECO:0007669"/>
    <property type="project" value="UniProtKB-ARBA"/>
</dbReference>
<keyword evidence="4" id="KW-1185">Reference proteome</keyword>
<evidence type="ECO:0000313" key="3">
    <source>
        <dbReference type="EMBL" id="PTD20273.1"/>
    </source>
</evidence>
<evidence type="ECO:0000256" key="1">
    <source>
        <dbReference type="ARBA" id="ARBA00007469"/>
    </source>
</evidence>
<reference evidence="3 4" key="1">
    <citation type="submission" date="2017-11" db="EMBL/GenBank/DDBJ databases">
        <title>Sphingomonas oleivorans sp. nov., isolated from oil-contaminated soil.</title>
        <authorList>
            <person name="Wang L."/>
            <person name="Chen L."/>
        </authorList>
    </citation>
    <scope>NUCLEOTIDE SEQUENCE [LARGE SCALE GENOMIC DNA]</scope>
    <source>
        <strain evidence="3 4">K101</strain>
    </source>
</reference>
<dbReference type="InterPro" id="IPR033130">
    <property type="entry name" value="RNase_T2_His_AS_2"/>
</dbReference>
<evidence type="ECO:0000313" key="4">
    <source>
        <dbReference type="Proteomes" id="UP000241206"/>
    </source>
</evidence>
<accession>A0A2T4HWU9</accession>